<keyword evidence="2" id="KW-1133">Transmembrane helix</keyword>
<evidence type="ECO:0000256" key="1">
    <source>
        <dbReference type="SAM" id="MobiDB-lite"/>
    </source>
</evidence>
<evidence type="ECO:0000256" key="2">
    <source>
        <dbReference type="SAM" id="Phobius"/>
    </source>
</evidence>
<feature type="compositionally biased region" description="Low complexity" evidence="1">
    <location>
        <begin position="32"/>
        <end position="54"/>
    </location>
</feature>
<feature type="region of interest" description="Disordered" evidence="1">
    <location>
        <begin position="1"/>
        <end position="72"/>
    </location>
</feature>
<comment type="caution">
    <text evidence="3">The sequence shown here is derived from an EMBL/GenBank/DDBJ whole genome shotgun (WGS) entry which is preliminary data.</text>
</comment>
<dbReference type="EMBL" id="JACHJH010000002">
    <property type="protein sequence ID" value="MBB4892447.1"/>
    <property type="molecule type" value="Genomic_DNA"/>
</dbReference>
<name>A0A7W7LMC5_9ACTN</name>
<sequence>MSYTQPGPYGGPPQPPQQPYPYGQGGGPAQPGPYGYPQQPGPYGAFPQQPYGQPGMPPPYPPPAPPQGGGKGKAIAIAAGALVLVGAIVAGGMLLFKGGSHHDSAKKDNGRHQGGTGGSTPAPAGKRYKLTVPDSIPADYHKSTTKQGGGFDSGDMAQIKALGVANAQTVGADYETGQGANMKFLQFKGAWGEVKDPEVVVNGFFEANKAKQTTDDGGKVEFMGSPQKVTPAGMDSDTVMKCQNATYSGTKASRDVVMPLCFWADHSTVGLTILTDASAVISGESTSIEDAAALTAKVRTAARVEIP</sequence>
<accession>A0A7W7LMC5</accession>
<dbReference type="SUPFAM" id="SSF81995">
    <property type="entry name" value="beta-sandwich domain of Sec23/24"/>
    <property type="match status" value="1"/>
</dbReference>
<feature type="compositionally biased region" description="Pro residues" evidence="1">
    <location>
        <begin position="55"/>
        <end position="66"/>
    </location>
</feature>
<proteinExistence type="predicted"/>
<keyword evidence="2" id="KW-0472">Membrane</keyword>
<dbReference type="AlphaFoldDB" id="A0A7W7LMC5"/>
<gene>
    <name evidence="3" type="ORF">FHS39_001458</name>
</gene>
<feature type="compositionally biased region" description="Basic and acidic residues" evidence="1">
    <location>
        <begin position="101"/>
        <end position="111"/>
    </location>
</feature>
<feature type="transmembrane region" description="Helical" evidence="2">
    <location>
        <begin position="74"/>
        <end position="96"/>
    </location>
</feature>
<evidence type="ECO:0000313" key="3">
    <source>
        <dbReference type="EMBL" id="MBB4892447.1"/>
    </source>
</evidence>
<feature type="region of interest" description="Disordered" evidence="1">
    <location>
        <begin position="101"/>
        <end position="128"/>
    </location>
</feature>
<dbReference type="Proteomes" id="UP000556084">
    <property type="component" value="Unassembled WGS sequence"/>
</dbReference>
<keyword evidence="2" id="KW-0812">Transmembrane</keyword>
<evidence type="ECO:0000313" key="4">
    <source>
        <dbReference type="Proteomes" id="UP000556084"/>
    </source>
</evidence>
<dbReference type="RefSeq" id="WP_184347460.1">
    <property type="nucleotide sequence ID" value="NZ_JACHJH010000002.1"/>
</dbReference>
<reference evidence="3 4" key="1">
    <citation type="submission" date="2020-08" db="EMBL/GenBank/DDBJ databases">
        <title>Genomic Encyclopedia of Type Strains, Phase III (KMG-III): the genomes of soil and plant-associated and newly described type strains.</title>
        <authorList>
            <person name="Whitman W."/>
        </authorList>
    </citation>
    <scope>NUCLEOTIDE SEQUENCE [LARGE SCALE GENOMIC DNA]</scope>
    <source>
        <strain evidence="3 4">CECT 3266</strain>
    </source>
</reference>
<feature type="compositionally biased region" description="Pro residues" evidence="1">
    <location>
        <begin position="9"/>
        <end position="19"/>
    </location>
</feature>
<keyword evidence="4" id="KW-1185">Reference proteome</keyword>
<protein>
    <submittedName>
        <fullName evidence="3">Uncharacterized protein</fullName>
    </submittedName>
</protein>
<organism evidence="3 4">
    <name type="scientific">Streptomyces olivoverticillatus</name>
    <dbReference type="NCBI Taxonomy" id="66427"/>
    <lineage>
        <taxon>Bacteria</taxon>
        <taxon>Bacillati</taxon>
        <taxon>Actinomycetota</taxon>
        <taxon>Actinomycetes</taxon>
        <taxon>Kitasatosporales</taxon>
        <taxon>Streptomycetaceae</taxon>
        <taxon>Streptomyces</taxon>
    </lineage>
</organism>